<dbReference type="CDD" id="cd02181">
    <property type="entry name" value="GH16_fungal_Lam16A_glucanase"/>
    <property type="match status" value="1"/>
</dbReference>
<dbReference type="SUPFAM" id="SSF49899">
    <property type="entry name" value="Concanavalin A-like lectins/glucanases"/>
    <property type="match status" value="1"/>
</dbReference>
<dbReference type="PANTHER" id="PTHR10963">
    <property type="entry name" value="GLYCOSYL HYDROLASE-RELATED"/>
    <property type="match status" value="1"/>
</dbReference>
<dbReference type="PANTHER" id="PTHR10963:SF24">
    <property type="entry name" value="GLYCOSIDASE C21B10.07-RELATED"/>
    <property type="match status" value="1"/>
</dbReference>
<proteinExistence type="predicted"/>
<protein>
    <submittedName>
        <fullName evidence="2">Glycoside hydrolase family 16 protein</fullName>
    </submittedName>
</protein>
<reference evidence="3" key="1">
    <citation type="journal article" date="2012" name="PLoS Genet.">
        <title>The genomes of the fungal plant pathogens Cladosporium fulvum and Dothistroma septosporum reveal adaptation to different hosts and lifestyles but also signatures of common ancestry.</title>
        <authorList>
            <person name="de Wit P.J.G.M."/>
            <person name="van der Burgt A."/>
            <person name="Oekmen B."/>
            <person name="Stergiopoulos I."/>
            <person name="Abd-Elsalam K.A."/>
            <person name="Aerts A.L."/>
            <person name="Bahkali A.H."/>
            <person name="Beenen H.G."/>
            <person name="Chettri P."/>
            <person name="Cox M.P."/>
            <person name="Datema E."/>
            <person name="de Vries R.P."/>
            <person name="Dhillon B."/>
            <person name="Ganley A.R."/>
            <person name="Griffiths S.A."/>
            <person name="Guo Y."/>
            <person name="Hamelin R.C."/>
            <person name="Henrissat B."/>
            <person name="Kabir M.S."/>
            <person name="Jashni M.K."/>
            <person name="Kema G."/>
            <person name="Klaubauf S."/>
            <person name="Lapidus A."/>
            <person name="Levasseur A."/>
            <person name="Lindquist E."/>
            <person name="Mehrabi R."/>
            <person name="Ohm R.A."/>
            <person name="Owen T.J."/>
            <person name="Salamov A."/>
            <person name="Schwelm A."/>
            <person name="Schijlen E."/>
            <person name="Sun H."/>
            <person name="van den Burg H.A."/>
            <person name="van Ham R.C.H.J."/>
            <person name="Zhang S."/>
            <person name="Goodwin S.B."/>
            <person name="Grigoriev I.V."/>
            <person name="Collemare J."/>
            <person name="Bradshaw R.E."/>
        </authorList>
    </citation>
    <scope>NUCLEOTIDE SEQUENCE [LARGE SCALE GENOMIC DNA]</scope>
    <source>
        <strain evidence="3">NZE10 / CBS 128990</strain>
    </source>
</reference>
<keyword evidence="3" id="KW-1185">Reference proteome</keyword>
<dbReference type="OrthoDB" id="192832at2759"/>
<dbReference type="EMBL" id="KB446547">
    <property type="protein sequence ID" value="EME38513.1"/>
    <property type="molecule type" value="Genomic_DNA"/>
</dbReference>
<dbReference type="Gene3D" id="2.60.120.200">
    <property type="match status" value="1"/>
</dbReference>
<dbReference type="PROSITE" id="PS51762">
    <property type="entry name" value="GH16_2"/>
    <property type="match status" value="1"/>
</dbReference>
<gene>
    <name evidence="2" type="ORF">DOTSEDRAFT_116409</name>
</gene>
<feature type="non-terminal residue" evidence="2">
    <location>
        <position position="1"/>
    </location>
</feature>
<keyword evidence="2" id="KW-0378">Hydrolase</keyword>
<dbReference type="Proteomes" id="UP000016933">
    <property type="component" value="Unassembled WGS sequence"/>
</dbReference>
<dbReference type="eggNOG" id="ENOG502QUM3">
    <property type="taxonomic scope" value="Eukaryota"/>
</dbReference>
<evidence type="ECO:0000259" key="1">
    <source>
        <dbReference type="PROSITE" id="PS51762"/>
    </source>
</evidence>
<accession>N1PCF7</accession>
<organism evidence="2 3">
    <name type="scientific">Dothistroma septosporum (strain NZE10 / CBS 128990)</name>
    <name type="common">Red band needle blight fungus</name>
    <name type="synonym">Mycosphaerella pini</name>
    <dbReference type="NCBI Taxonomy" id="675120"/>
    <lineage>
        <taxon>Eukaryota</taxon>
        <taxon>Fungi</taxon>
        <taxon>Dikarya</taxon>
        <taxon>Ascomycota</taxon>
        <taxon>Pezizomycotina</taxon>
        <taxon>Dothideomycetes</taxon>
        <taxon>Dothideomycetidae</taxon>
        <taxon>Mycosphaerellales</taxon>
        <taxon>Mycosphaerellaceae</taxon>
        <taxon>Dothistroma</taxon>
    </lineage>
</organism>
<dbReference type="OMA" id="YVTEWAS"/>
<dbReference type="Pfam" id="PF26113">
    <property type="entry name" value="GH16_XgeA"/>
    <property type="match status" value="1"/>
</dbReference>
<dbReference type="AlphaFoldDB" id="N1PCF7"/>
<sequence>AASYQLVDDYNPRVNFFDKFFFYNDYDPTYGHVKYVNKTVALANGYAHINDAGQAIIKPDTTNLWPPGYADGVFAPGRPSVRVESLNTYTHGLFIFDATHLPAGCGTWPAYWLLGPAWPSNGEIDIIEGVNTYPYDAMTLHTTANCSVAGSDQSGALYTISCEGGCGSELNNETADPNNYGAGFNANQGGIYATEWTSDYIRHWWFPRGTEPQSITNGVPDVSTFGTPAVNHQGSCDMDAHFANMSIIVNIDFCGAWAGGVYQSQYPNCPQDVPKTVEDTSINRCTAFVGGYPQNLTEAYWEINRIKVYQ</sequence>
<dbReference type="InterPro" id="IPR000757">
    <property type="entry name" value="Beta-glucanase-like"/>
</dbReference>
<dbReference type="InterPro" id="IPR050546">
    <property type="entry name" value="Glycosyl_Hydrlase_16"/>
</dbReference>
<dbReference type="GO" id="GO:0009251">
    <property type="term" value="P:glucan catabolic process"/>
    <property type="evidence" value="ECO:0007669"/>
    <property type="project" value="TreeGrafter"/>
</dbReference>
<feature type="non-terminal residue" evidence="2">
    <location>
        <position position="310"/>
    </location>
</feature>
<feature type="domain" description="GH16" evidence="1">
    <location>
        <begin position="1"/>
        <end position="275"/>
    </location>
</feature>
<name>N1PCF7_DOTSN</name>
<dbReference type="STRING" id="675120.N1PCF7"/>
<dbReference type="GO" id="GO:0004553">
    <property type="term" value="F:hydrolase activity, hydrolyzing O-glycosyl compounds"/>
    <property type="evidence" value="ECO:0007669"/>
    <property type="project" value="InterPro"/>
</dbReference>
<reference evidence="2 3" key="2">
    <citation type="journal article" date="2012" name="PLoS Pathog.">
        <title>Diverse lifestyles and strategies of plant pathogenesis encoded in the genomes of eighteen Dothideomycetes fungi.</title>
        <authorList>
            <person name="Ohm R.A."/>
            <person name="Feau N."/>
            <person name="Henrissat B."/>
            <person name="Schoch C.L."/>
            <person name="Horwitz B.A."/>
            <person name="Barry K.W."/>
            <person name="Condon B.J."/>
            <person name="Copeland A.C."/>
            <person name="Dhillon B."/>
            <person name="Glaser F."/>
            <person name="Hesse C.N."/>
            <person name="Kosti I."/>
            <person name="LaButti K."/>
            <person name="Lindquist E.A."/>
            <person name="Lucas S."/>
            <person name="Salamov A.A."/>
            <person name="Bradshaw R.E."/>
            <person name="Ciuffetti L."/>
            <person name="Hamelin R.C."/>
            <person name="Kema G.H.J."/>
            <person name="Lawrence C."/>
            <person name="Scott J.A."/>
            <person name="Spatafora J.W."/>
            <person name="Turgeon B.G."/>
            <person name="de Wit P.J.G.M."/>
            <person name="Zhong S."/>
            <person name="Goodwin S.B."/>
            <person name="Grigoriev I.V."/>
        </authorList>
    </citation>
    <scope>NUCLEOTIDE SEQUENCE [LARGE SCALE GENOMIC DNA]</scope>
    <source>
        <strain evidence="3">NZE10 / CBS 128990</strain>
    </source>
</reference>
<dbReference type="HOGENOM" id="CLU_016972_0_1_1"/>
<evidence type="ECO:0000313" key="2">
    <source>
        <dbReference type="EMBL" id="EME38513.1"/>
    </source>
</evidence>
<dbReference type="InterPro" id="IPR013320">
    <property type="entry name" value="ConA-like_dom_sf"/>
</dbReference>
<evidence type="ECO:0000313" key="3">
    <source>
        <dbReference type="Proteomes" id="UP000016933"/>
    </source>
</evidence>